<organism evidence="2">
    <name type="scientific">Spironucleus salmonicida</name>
    <dbReference type="NCBI Taxonomy" id="348837"/>
    <lineage>
        <taxon>Eukaryota</taxon>
        <taxon>Metamonada</taxon>
        <taxon>Diplomonadida</taxon>
        <taxon>Hexamitidae</taxon>
        <taxon>Hexamitinae</taxon>
        <taxon>Spironucleus</taxon>
    </lineage>
</organism>
<proteinExistence type="predicted"/>
<name>V6LVK0_9EUKA</name>
<keyword evidence="1" id="KW-0812">Transmembrane</keyword>
<evidence type="ECO:0000256" key="1">
    <source>
        <dbReference type="SAM" id="Phobius"/>
    </source>
</evidence>
<sequence length="218" mass="24651">MTHQIQKPITPSIATNREQPTVASAIVHQSKLLFIHSDQILMDPSTQVSQPSSQDHMLYQSRSLVYILYLILGNITSFALGFTFVIKGTDGQDANGATRYKTKFLNKILSYFCIRNMAQGGFYVEYFTFTAWYTFGAHQHKPGGPVFHSDVRGITIALHYCQAFFVTQDYHTGQNVFAQRLQLAGSVESHTVHFETWIRHASLIGYLTSSRKCLTCMP</sequence>
<gene>
    <name evidence="2" type="ORF">SS50377_15285</name>
</gene>
<feature type="transmembrane region" description="Helical" evidence="1">
    <location>
        <begin position="64"/>
        <end position="86"/>
    </location>
</feature>
<keyword evidence="1" id="KW-1133">Transmembrane helix</keyword>
<protein>
    <submittedName>
        <fullName evidence="2">Uncharacterized protein</fullName>
    </submittedName>
</protein>
<dbReference type="AlphaFoldDB" id="V6LVK0"/>
<keyword evidence="1" id="KW-0472">Membrane</keyword>
<reference evidence="2" key="1">
    <citation type="journal article" date="2014" name="PLoS Genet.">
        <title>The Genome of Spironucleus salmonicida Highlights a Fish Pathogen Adapted to Fluctuating Environments.</title>
        <authorList>
            <person name="Xu F."/>
            <person name="Jerlstrom-Hultqvist J."/>
            <person name="Einarsson E."/>
            <person name="Astvaldsson A."/>
            <person name="Svard S.G."/>
            <person name="Andersson J.O."/>
        </authorList>
    </citation>
    <scope>NUCLEOTIDE SEQUENCE</scope>
</reference>
<evidence type="ECO:0000313" key="2">
    <source>
        <dbReference type="EMBL" id="EST44839.1"/>
    </source>
</evidence>
<dbReference type="EMBL" id="KI546107">
    <property type="protein sequence ID" value="EST44839.1"/>
    <property type="molecule type" value="Genomic_DNA"/>
</dbReference>
<dbReference type="VEuPathDB" id="GiardiaDB:SS50377_24299"/>
<accession>V6LVK0</accession>